<dbReference type="InterPro" id="IPR014628">
    <property type="entry name" value="Man6P_isomerase_Firm_short"/>
</dbReference>
<dbReference type="Proteomes" id="UP000306229">
    <property type="component" value="Chromosome"/>
</dbReference>
<dbReference type="OrthoDB" id="9808275at2"/>
<feature type="active site" evidence="6">
    <location>
        <position position="199"/>
    </location>
</feature>
<dbReference type="PIRSF" id="PIRSF036894">
    <property type="entry name" value="PMI_Firm_short"/>
    <property type="match status" value="1"/>
</dbReference>
<dbReference type="GO" id="GO:0004476">
    <property type="term" value="F:mannose-6-phosphate isomerase activity"/>
    <property type="evidence" value="ECO:0007669"/>
    <property type="project" value="InterPro"/>
</dbReference>
<dbReference type="RefSeq" id="WP_138950363.1">
    <property type="nucleotide sequence ID" value="NZ_CP040749.1"/>
</dbReference>
<feature type="binding site" evidence="5">
    <location>
        <position position="179"/>
    </location>
    <ligand>
        <name>Zn(2+)</name>
        <dbReference type="ChEBI" id="CHEBI:29105"/>
    </ligand>
</feature>
<evidence type="ECO:0000259" key="8">
    <source>
        <dbReference type="Pfam" id="PF21621"/>
    </source>
</evidence>
<dbReference type="InterPro" id="IPR051804">
    <property type="entry name" value="Carb_Metab_Reg_Kinase/Isom"/>
</dbReference>
<keyword evidence="10" id="KW-1185">Reference proteome</keyword>
<evidence type="ECO:0000313" key="9">
    <source>
        <dbReference type="EMBL" id="QCX39512.1"/>
    </source>
</evidence>
<keyword evidence="9" id="KW-0413">Isomerase</keyword>
<protein>
    <recommendedName>
        <fullName evidence="3">Phosphohexomutase</fullName>
    </recommendedName>
    <alternativeName>
        <fullName evidence="4">Phosphomannose isomerase</fullName>
    </alternativeName>
</protein>
<gene>
    <name evidence="9" type="ORF">FF125_14080</name>
</gene>
<dbReference type="InterPro" id="IPR011051">
    <property type="entry name" value="RmlC_Cupin_sf"/>
</dbReference>
<dbReference type="CDD" id="cd07010">
    <property type="entry name" value="cupin_PMI_type_I_N_bac"/>
    <property type="match status" value="1"/>
</dbReference>
<keyword evidence="1 5" id="KW-0479">Metal-binding</keyword>
<dbReference type="KEGG" id="fbe:FF125_14080"/>
<dbReference type="GO" id="GO:0005975">
    <property type="term" value="P:carbohydrate metabolic process"/>
    <property type="evidence" value="ECO:0007669"/>
    <property type="project" value="InterPro"/>
</dbReference>
<feature type="binding site" evidence="5">
    <location>
        <position position="121"/>
    </location>
    <ligand>
        <name>Zn(2+)</name>
        <dbReference type="ChEBI" id="CHEBI:29105"/>
    </ligand>
</feature>
<name>A0A5B7TXW2_9FLAO</name>
<evidence type="ECO:0000256" key="5">
    <source>
        <dbReference type="PIRSR" id="PIRSR036894-1"/>
    </source>
</evidence>
<accession>A0A5B7TXW2</accession>
<sequence length="326" mass="37133">MSIQYPLKFEPILKERIWGGKKLHSVLNKVTDKENIGESWELSDVKGDVSIVANGKYKGKSLEFLITEYKDTLLGKKVYKNFGNNFPLLIKFIDAKEALSIQLHPNDALAKKRHNSFGKTEMWYVMQADKAANLIVGFQKDSNKEEYLKHLENKSLLEILNVDEVEKGDVYFIPTGRIHAIGAGVLLAEIQQTSDVTYRIYDWDRKDDQGNGRELHTELALDAIDYTAIDKYKSDYTPEVNASKNIVDCQYFTTNIIELDGTISIDNSDKDSFVIYMAVDGNVTISYNDDKEIQLNKGETILMPACLSKYVLKSEEKSEVLEVYIK</sequence>
<evidence type="ECO:0000256" key="1">
    <source>
        <dbReference type="ARBA" id="ARBA00022723"/>
    </source>
</evidence>
<feature type="binding site" evidence="5">
    <location>
        <position position="104"/>
    </location>
    <ligand>
        <name>Zn(2+)</name>
        <dbReference type="ChEBI" id="CHEBI:29105"/>
    </ligand>
</feature>
<dbReference type="InterPro" id="IPR046457">
    <property type="entry name" value="PMI_typeI_cat"/>
</dbReference>
<keyword evidence="2 5" id="KW-0862">Zinc</keyword>
<comment type="cofactor">
    <cofactor evidence="5">
        <name>Zn(2+)</name>
        <dbReference type="ChEBI" id="CHEBI:29105"/>
    </cofactor>
    <text evidence="5">Binds 1 zinc ion per subunit.</text>
</comment>
<dbReference type="PANTHER" id="PTHR42742:SF3">
    <property type="entry name" value="FRUCTOKINASE"/>
    <property type="match status" value="1"/>
</dbReference>
<reference evidence="9 10" key="1">
    <citation type="submission" date="2019-05" db="EMBL/GenBank/DDBJ databases">
        <title>Algicella ahnfeltiae gen. nov., sp. nov., a novel marine bacterium of the family Flavobacteriaceae isolated from a red alga.</title>
        <authorList>
            <person name="Nedashkovskaya O.I."/>
            <person name="Kukhlevskiy A.D."/>
            <person name="Kim S.-G."/>
            <person name="Zhukova N.V."/>
            <person name="Mikhailov V.V."/>
        </authorList>
    </citation>
    <scope>NUCLEOTIDE SEQUENCE [LARGE SCALE GENOMIC DNA]</scope>
    <source>
        <strain evidence="9 10">10Alg115</strain>
    </source>
</reference>
<evidence type="ECO:0000313" key="10">
    <source>
        <dbReference type="Proteomes" id="UP000306229"/>
    </source>
</evidence>
<dbReference type="Pfam" id="PF20511">
    <property type="entry name" value="PMI_typeI_cat"/>
    <property type="match status" value="1"/>
</dbReference>
<evidence type="ECO:0000259" key="7">
    <source>
        <dbReference type="Pfam" id="PF20511"/>
    </source>
</evidence>
<dbReference type="AlphaFoldDB" id="A0A5B7TXW2"/>
<evidence type="ECO:0000256" key="4">
    <source>
        <dbReference type="ARBA" id="ARBA00030762"/>
    </source>
</evidence>
<feature type="domain" description="Mannose-6-phosphate isomerase cupin" evidence="8">
    <location>
        <begin position="245"/>
        <end position="315"/>
    </location>
</feature>
<proteinExistence type="predicted"/>
<dbReference type="GO" id="GO:0008270">
    <property type="term" value="F:zinc ion binding"/>
    <property type="evidence" value="ECO:0007669"/>
    <property type="project" value="InterPro"/>
</dbReference>
<dbReference type="InterPro" id="IPR014710">
    <property type="entry name" value="RmlC-like_jellyroll"/>
</dbReference>
<dbReference type="PANTHER" id="PTHR42742">
    <property type="entry name" value="TRANSCRIPTIONAL REPRESSOR MPRA"/>
    <property type="match status" value="1"/>
</dbReference>
<evidence type="ECO:0000256" key="3">
    <source>
        <dbReference type="ARBA" id="ARBA00029741"/>
    </source>
</evidence>
<dbReference type="EMBL" id="CP040749">
    <property type="protein sequence ID" value="QCX39512.1"/>
    <property type="molecule type" value="Genomic_DNA"/>
</dbReference>
<organism evidence="9 10">
    <name type="scientific">Aureibaculum algae</name>
    <dbReference type="NCBI Taxonomy" id="2584122"/>
    <lineage>
        <taxon>Bacteria</taxon>
        <taxon>Pseudomonadati</taxon>
        <taxon>Bacteroidota</taxon>
        <taxon>Flavobacteriia</taxon>
        <taxon>Flavobacteriales</taxon>
        <taxon>Flavobacteriaceae</taxon>
        <taxon>Aureibaculum</taxon>
    </lineage>
</organism>
<feature type="domain" description="Phosphomannose isomerase type I catalytic" evidence="7">
    <location>
        <begin position="8"/>
        <end position="116"/>
    </location>
</feature>
<dbReference type="InterPro" id="IPR049071">
    <property type="entry name" value="MPI_cupin_dom"/>
</dbReference>
<dbReference type="Gene3D" id="2.60.120.10">
    <property type="entry name" value="Jelly Rolls"/>
    <property type="match status" value="2"/>
</dbReference>
<evidence type="ECO:0000256" key="6">
    <source>
        <dbReference type="PIRSR" id="PIRSR036894-2"/>
    </source>
</evidence>
<evidence type="ECO:0000256" key="2">
    <source>
        <dbReference type="ARBA" id="ARBA00022833"/>
    </source>
</evidence>
<dbReference type="Pfam" id="PF21621">
    <property type="entry name" value="MPI_cupin_dom"/>
    <property type="match status" value="1"/>
</dbReference>
<dbReference type="SUPFAM" id="SSF51182">
    <property type="entry name" value="RmlC-like cupins"/>
    <property type="match status" value="1"/>
</dbReference>